<name>A0A803KSI6_CHEQI</name>
<reference evidence="2" key="1">
    <citation type="journal article" date="2017" name="Nature">
        <title>The genome of Chenopodium quinoa.</title>
        <authorList>
            <person name="Jarvis D.E."/>
            <person name="Ho Y.S."/>
            <person name="Lightfoot D.J."/>
            <person name="Schmoeckel S.M."/>
            <person name="Li B."/>
            <person name="Borm T.J.A."/>
            <person name="Ohyanagi H."/>
            <person name="Mineta K."/>
            <person name="Michell C.T."/>
            <person name="Saber N."/>
            <person name="Kharbatia N.M."/>
            <person name="Rupper R.R."/>
            <person name="Sharp A.R."/>
            <person name="Dally N."/>
            <person name="Boughton B.A."/>
            <person name="Woo Y.H."/>
            <person name="Gao G."/>
            <person name="Schijlen E.G.W.M."/>
            <person name="Guo X."/>
            <person name="Momin A.A."/>
            <person name="Negrao S."/>
            <person name="Al-Babili S."/>
            <person name="Gehring C."/>
            <person name="Roessner U."/>
            <person name="Jung C."/>
            <person name="Murphy K."/>
            <person name="Arold S.T."/>
            <person name="Gojobori T."/>
            <person name="van der Linden C.G."/>
            <person name="van Loo E.N."/>
            <person name="Jellen E.N."/>
            <person name="Maughan P.J."/>
            <person name="Tester M."/>
        </authorList>
    </citation>
    <scope>NUCLEOTIDE SEQUENCE [LARGE SCALE GENOMIC DNA]</scope>
    <source>
        <strain evidence="2">cv. PI 614886</strain>
    </source>
</reference>
<dbReference type="OMA" id="AKIQYWK"/>
<protein>
    <submittedName>
        <fullName evidence="2">Uncharacterized protein</fullName>
    </submittedName>
</protein>
<proteinExistence type="predicted"/>
<dbReference type="EnsemblPlants" id="AUR62001994-RA">
    <property type="protein sequence ID" value="AUR62001994-RA:cds"/>
    <property type="gene ID" value="AUR62001994"/>
</dbReference>
<organism evidence="2 3">
    <name type="scientific">Chenopodium quinoa</name>
    <name type="common">Quinoa</name>
    <dbReference type="NCBI Taxonomy" id="63459"/>
    <lineage>
        <taxon>Eukaryota</taxon>
        <taxon>Viridiplantae</taxon>
        <taxon>Streptophyta</taxon>
        <taxon>Embryophyta</taxon>
        <taxon>Tracheophyta</taxon>
        <taxon>Spermatophyta</taxon>
        <taxon>Magnoliopsida</taxon>
        <taxon>eudicotyledons</taxon>
        <taxon>Gunneridae</taxon>
        <taxon>Pentapetalae</taxon>
        <taxon>Caryophyllales</taxon>
        <taxon>Chenopodiaceae</taxon>
        <taxon>Chenopodioideae</taxon>
        <taxon>Atripliceae</taxon>
        <taxon>Chenopodium</taxon>
    </lineage>
</organism>
<dbReference type="AlphaFoldDB" id="A0A803KSI6"/>
<feature type="region of interest" description="Disordered" evidence="1">
    <location>
        <begin position="58"/>
        <end position="80"/>
    </location>
</feature>
<sequence>MSIDALAMAGVDYKESGISFREMEFRDMESIPKYLLAENEFGNKKDEKKRVVATMLQPDRKQNNAKIQPWRKVSTSRSSG</sequence>
<evidence type="ECO:0000313" key="3">
    <source>
        <dbReference type="Proteomes" id="UP000596660"/>
    </source>
</evidence>
<dbReference type="Gramene" id="AUR62001994-RA">
    <property type="protein sequence ID" value="AUR62001994-RA:cds"/>
    <property type="gene ID" value="AUR62001994"/>
</dbReference>
<keyword evidence="3" id="KW-1185">Reference proteome</keyword>
<dbReference type="Proteomes" id="UP000596660">
    <property type="component" value="Unplaced"/>
</dbReference>
<evidence type="ECO:0000256" key="1">
    <source>
        <dbReference type="SAM" id="MobiDB-lite"/>
    </source>
</evidence>
<accession>A0A803KSI6</accession>
<reference evidence="2" key="2">
    <citation type="submission" date="2021-03" db="UniProtKB">
        <authorList>
            <consortium name="EnsemblPlants"/>
        </authorList>
    </citation>
    <scope>IDENTIFICATION</scope>
</reference>
<evidence type="ECO:0000313" key="2">
    <source>
        <dbReference type="EnsemblPlants" id="AUR62001994-RA:cds"/>
    </source>
</evidence>